<protein>
    <submittedName>
        <fullName evidence="1">Uncharacterized protein</fullName>
    </submittedName>
</protein>
<proteinExistence type="predicted"/>
<comment type="caution">
    <text evidence="1">The sequence shown here is derived from an EMBL/GenBank/DDBJ whole genome shotgun (WGS) entry which is preliminary data.</text>
</comment>
<dbReference type="AlphaFoldDB" id="A0A0V0SJ50"/>
<reference evidence="1 2" key="1">
    <citation type="submission" date="2015-01" db="EMBL/GenBank/DDBJ databases">
        <title>Evolution of Trichinella species and genotypes.</title>
        <authorList>
            <person name="Korhonen P.K."/>
            <person name="Edoardo P."/>
            <person name="Giuseppe L.R."/>
            <person name="Gasser R.B."/>
        </authorList>
    </citation>
    <scope>NUCLEOTIDE SEQUENCE [LARGE SCALE GENOMIC DNA]</scope>
    <source>
        <strain evidence="1">ISS37</strain>
    </source>
</reference>
<accession>A0A0V0SJ50</accession>
<gene>
    <name evidence="1" type="ORF">T07_5843</name>
</gene>
<evidence type="ECO:0000313" key="2">
    <source>
        <dbReference type="Proteomes" id="UP000054630"/>
    </source>
</evidence>
<sequence>MSAEDGEEILRRVIAPLLQTAISPTLGITDLNDPPEYSLYCYRIIRCTPSDRIPYKAAVIVNAVHDEYFLFVGTYIRN</sequence>
<keyword evidence="2" id="KW-1185">Reference proteome</keyword>
<dbReference type="Proteomes" id="UP000054630">
    <property type="component" value="Unassembled WGS sequence"/>
</dbReference>
<evidence type="ECO:0000313" key="1">
    <source>
        <dbReference type="EMBL" id="KRX26705.1"/>
    </source>
</evidence>
<organism evidence="1 2">
    <name type="scientific">Trichinella nelsoni</name>
    <dbReference type="NCBI Taxonomy" id="6336"/>
    <lineage>
        <taxon>Eukaryota</taxon>
        <taxon>Metazoa</taxon>
        <taxon>Ecdysozoa</taxon>
        <taxon>Nematoda</taxon>
        <taxon>Enoplea</taxon>
        <taxon>Dorylaimia</taxon>
        <taxon>Trichinellida</taxon>
        <taxon>Trichinellidae</taxon>
        <taxon>Trichinella</taxon>
    </lineage>
</organism>
<dbReference type="EMBL" id="JYDL01000006">
    <property type="protein sequence ID" value="KRX26705.1"/>
    <property type="molecule type" value="Genomic_DNA"/>
</dbReference>
<name>A0A0V0SJ50_9BILA</name>